<comment type="similarity">
    <text evidence="2">Belongs to the DNA polymerase delta/II small subunit family.</text>
</comment>
<dbReference type="FunCoup" id="J3NY91">
    <property type="interactions" value="858"/>
</dbReference>
<evidence type="ECO:0000259" key="11">
    <source>
        <dbReference type="Pfam" id="PF04042"/>
    </source>
</evidence>
<feature type="region of interest" description="Disordered" evidence="10">
    <location>
        <begin position="195"/>
        <end position="230"/>
    </location>
</feature>
<dbReference type="EC" id="2.7.7.7" evidence="3"/>
<evidence type="ECO:0000313" key="14">
    <source>
        <dbReference type="EnsemblFungi" id="EJT76324"/>
    </source>
</evidence>
<evidence type="ECO:0000256" key="7">
    <source>
        <dbReference type="ARBA" id="ARBA00022932"/>
    </source>
</evidence>
<dbReference type="InterPro" id="IPR041863">
    <property type="entry name" value="PolD2_C"/>
</dbReference>
<evidence type="ECO:0000256" key="6">
    <source>
        <dbReference type="ARBA" id="ARBA00022705"/>
    </source>
</evidence>
<dbReference type="InterPro" id="IPR040663">
    <property type="entry name" value="DNA_pol_D_N"/>
</dbReference>
<feature type="domain" description="DNA polymerase delta subunit OB-fold" evidence="12">
    <location>
        <begin position="49"/>
        <end position="186"/>
    </location>
</feature>
<evidence type="ECO:0000313" key="13">
    <source>
        <dbReference type="EMBL" id="EJT76324.1"/>
    </source>
</evidence>
<dbReference type="Pfam" id="PF04042">
    <property type="entry name" value="DNA_pol_E_B"/>
    <property type="match status" value="1"/>
</dbReference>
<dbReference type="GO" id="GO:0003887">
    <property type="term" value="F:DNA-directed DNA polymerase activity"/>
    <property type="evidence" value="ECO:0007669"/>
    <property type="project" value="UniProtKB-KW"/>
</dbReference>
<name>J3NY91_GAET3</name>
<comment type="subcellular location">
    <subcellularLocation>
        <location evidence="1">Nucleus</location>
    </subcellularLocation>
</comment>
<dbReference type="FunFam" id="2.40.50.430:FF:000002">
    <property type="entry name" value="DNA polymerase delta subunit"/>
    <property type="match status" value="1"/>
</dbReference>
<reference evidence="14" key="5">
    <citation type="submission" date="2018-04" db="UniProtKB">
        <authorList>
            <consortium name="EnsemblFungi"/>
        </authorList>
    </citation>
    <scope>IDENTIFICATION</scope>
    <source>
        <strain evidence="14">R3-111a-1</strain>
    </source>
</reference>
<evidence type="ECO:0000256" key="3">
    <source>
        <dbReference type="ARBA" id="ARBA00012417"/>
    </source>
</evidence>
<dbReference type="STRING" id="644352.J3NY91"/>
<dbReference type="OrthoDB" id="3763at2759"/>
<dbReference type="Pfam" id="PF18018">
    <property type="entry name" value="DNA_pol_D_N"/>
    <property type="match status" value="1"/>
</dbReference>
<dbReference type="Proteomes" id="UP000006039">
    <property type="component" value="Unassembled WGS sequence"/>
</dbReference>
<dbReference type="EnsemblFungi" id="EJT76324">
    <property type="protein sequence ID" value="EJT76324"/>
    <property type="gene ID" value="GGTG_06244"/>
</dbReference>
<dbReference type="EMBL" id="GL385397">
    <property type="protein sequence ID" value="EJT76324.1"/>
    <property type="molecule type" value="Genomic_DNA"/>
</dbReference>
<dbReference type="Gene3D" id="3.60.21.50">
    <property type="match status" value="1"/>
</dbReference>
<dbReference type="GO" id="GO:0003677">
    <property type="term" value="F:DNA binding"/>
    <property type="evidence" value="ECO:0007669"/>
    <property type="project" value="InterPro"/>
</dbReference>
<reference evidence="15" key="1">
    <citation type="submission" date="2010-07" db="EMBL/GenBank/DDBJ databases">
        <title>The genome sequence of Gaeumannomyces graminis var. tritici strain R3-111a-1.</title>
        <authorList>
            <consortium name="The Broad Institute Genome Sequencing Platform"/>
            <person name="Ma L.-J."/>
            <person name="Dead R."/>
            <person name="Young S."/>
            <person name="Zeng Q."/>
            <person name="Koehrsen M."/>
            <person name="Alvarado L."/>
            <person name="Berlin A."/>
            <person name="Chapman S.B."/>
            <person name="Chen Z."/>
            <person name="Freedman E."/>
            <person name="Gellesch M."/>
            <person name="Goldberg J."/>
            <person name="Griggs A."/>
            <person name="Gujja S."/>
            <person name="Heilman E.R."/>
            <person name="Heiman D."/>
            <person name="Hepburn T."/>
            <person name="Howarth C."/>
            <person name="Jen D."/>
            <person name="Larson L."/>
            <person name="Mehta T."/>
            <person name="Neiman D."/>
            <person name="Pearson M."/>
            <person name="Roberts A."/>
            <person name="Saif S."/>
            <person name="Shea T."/>
            <person name="Shenoy N."/>
            <person name="Sisk P."/>
            <person name="Stolte C."/>
            <person name="Sykes S."/>
            <person name="Walk T."/>
            <person name="White J."/>
            <person name="Yandava C."/>
            <person name="Haas B."/>
            <person name="Nusbaum C."/>
            <person name="Birren B."/>
        </authorList>
    </citation>
    <scope>NUCLEOTIDE SEQUENCE [LARGE SCALE GENOMIC DNA]</scope>
    <source>
        <strain evidence="15">R3-111a-1</strain>
    </source>
</reference>
<keyword evidence="8" id="KW-0539">Nucleus</keyword>
<dbReference type="AlphaFoldDB" id="J3NY91"/>
<dbReference type="PANTHER" id="PTHR10416">
    <property type="entry name" value="DNA POLYMERASE DELTA SUBUNIT 2"/>
    <property type="match status" value="1"/>
</dbReference>
<keyword evidence="5" id="KW-0548">Nucleotidyltransferase</keyword>
<keyword evidence="4" id="KW-0808">Transferase</keyword>
<dbReference type="FunFam" id="3.60.21.50:FF:000006">
    <property type="entry name" value="DNA polymerase delta subunit 2, putative"/>
    <property type="match status" value="1"/>
</dbReference>
<feature type="domain" description="DNA polymerase alpha/delta/epsilon subunit B" evidence="11">
    <location>
        <begin position="236"/>
        <end position="467"/>
    </location>
</feature>
<dbReference type="PANTHER" id="PTHR10416:SF0">
    <property type="entry name" value="DNA POLYMERASE DELTA SUBUNIT 2"/>
    <property type="match status" value="1"/>
</dbReference>
<evidence type="ECO:0000256" key="8">
    <source>
        <dbReference type="ARBA" id="ARBA00023242"/>
    </source>
</evidence>
<organism evidence="13">
    <name type="scientific">Gaeumannomyces tritici (strain R3-111a-1)</name>
    <name type="common">Wheat and barley take-all root rot fungus</name>
    <name type="synonym">Gaeumannomyces graminis var. tritici</name>
    <dbReference type="NCBI Taxonomy" id="644352"/>
    <lineage>
        <taxon>Eukaryota</taxon>
        <taxon>Fungi</taxon>
        <taxon>Dikarya</taxon>
        <taxon>Ascomycota</taxon>
        <taxon>Pezizomycotina</taxon>
        <taxon>Sordariomycetes</taxon>
        <taxon>Sordariomycetidae</taxon>
        <taxon>Magnaporthales</taxon>
        <taxon>Magnaporthaceae</taxon>
        <taxon>Gaeumannomyces</taxon>
    </lineage>
</organism>
<accession>J3NY91</accession>
<keyword evidence="7" id="KW-0239">DNA-directed DNA polymerase</keyword>
<evidence type="ECO:0000313" key="15">
    <source>
        <dbReference type="Proteomes" id="UP000006039"/>
    </source>
</evidence>
<dbReference type="GO" id="GO:0006273">
    <property type="term" value="P:lagging strand elongation"/>
    <property type="evidence" value="ECO:0007669"/>
    <property type="project" value="UniProtKB-ARBA"/>
</dbReference>
<evidence type="ECO:0000256" key="10">
    <source>
        <dbReference type="SAM" id="MobiDB-lite"/>
    </source>
</evidence>
<dbReference type="InterPro" id="IPR007185">
    <property type="entry name" value="DNA_pol_a/d/e_bsu"/>
</dbReference>
<dbReference type="eggNOG" id="KOG2732">
    <property type="taxonomic scope" value="Eukaryota"/>
</dbReference>
<dbReference type="VEuPathDB" id="FungiDB:GGTG_06244"/>
<comment type="catalytic activity">
    <reaction evidence="9">
        <text>DNA(n) + a 2'-deoxyribonucleoside 5'-triphosphate = DNA(n+1) + diphosphate</text>
        <dbReference type="Rhea" id="RHEA:22508"/>
        <dbReference type="Rhea" id="RHEA-COMP:17339"/>
        <dbReference type="Rhea" id="RHEA-COMP:17340"/>
        <dbReference type="ChEBI" id="CHEBI:33019"/>
        <dbReference type="ChEBI" id="CHEBI:61560"/>
        <dbReference type="ChEBI" id="CHEBI:173112"/>
        <dbReference type="EC" id="2.7.7.7"/>
    </reaction>
</comment>
<dbReference type="RefSeq" id="XP_009222324.1">
    <property type="nucleotide sequence ID" value="XM_009224060.1"/>
</dbReference>
<evidence type="ECO:0000256" key="1">
    <source>
        <dbReference type="ARBA" id="ARBA00004123"/>
    </source>
</evidence>
<evidence type="ECO:0000256" key="5">
    <source>
        <dbReference type="ARBA" id="ARBA00022695"/>
    </source>
</evidence>
<dbReference type="GeneID" id="20346702"/>
<evidence type="ECO:0000256" key="9">
    <source>
        <dbReference type="ARBA" id="ARBA00049244"/>
    </source>
</evidence>
<reference evidence="14" key="4">
    <citation type="journal article" date="2015" name="G3 (Bethesda)">
        <title>Genome sequences of three phytopathogenic species of the Magnaporthaceae family of fungi.</title>
        <authorList>
            <person name="Okagaki L.H."/>
            <person name="Nunes C.C."/>
            <person name="Sailsbery J."/>
            <person name="Clay B."/>
            <person name="Brown D."/>
            <person name="John T."/>
            <person name="Oh Y."/>
            <person name="Young N."/>
            <person name="Fitzgerald M."/>
            <person name="Haas B.J."/>
            <person name="Zeng Q."/>
            <person name="Young S."/>
            <person name="Adiconis X."/>
            <person name="Fan L."/>
            <person name="Levin J.Z."/>
            <person name="Mitchell T.K."/>
            <person name="Okubara P.A."/>
            <person name="Farman M.L."/>
            <person name="Kohn L.M."/>
            <person name="Birren B."/>
            <person name="Ma L.-J."/>
            <person name="Dean R.A."/>
        </authorList>
    </citation>
    <scope>NUCLEOTIDE SEQUENCE</scope>
    <source>
        <strain evidence="14">R3-111a-1</strain>
    </source>
</reference>
<gene>
    <name evidence="14" type="primary">20346702</name>
    <name evidence="13" type="ORF">GGTG_06244</name>
</gene>
<keyword evidence="6" id="KW-0235">DNA replication</keyword>
<reference evidence="13" key="2">
    <citation type="submission" date="2010-07" db="EMBL/GenBank/DDBJ databases">
        <authorList>
            <consortium name="The Broad Institute Genome Sequencing Platform"/>
            <consortium name="Broad Institute Genome Sequencing Center for Infectious Disease"/>
            <person name="Ma L.-J."/>
            <person name="Dead R."/>
            <person name="Young S."/>
            <person name="Zeng Q."/>
            <person name="Koehrsen M."/>
            <person name="Alvarado L."/>
            <person name="Berlin A."/>
            <person name="Chapman S.B."/>
            <person name="Chen Z."/>
            <person name="Freedman E."/>
            <person name="Gellesch M."/>
            <person name="Goldberg J."/>
            <person name="Griggs A."/>
            <person name="Gujja S."/>
            <person name="Heilman E.R."/>
            <person name="Heiman D."/>
            <person name="Hepburn T."/>
            <person name="Howarth C."/>
            <person name="Jen D."/>
            <person name="Larson L."/>
            <person name="Mehta T."/>
            <person name="Neiman D."/>
            <person name="Pearson M."/>
            <person name="Roberts A."/>
            <person name="Saif S."/>
            <person name="Shea T."/>
            <person name="Shenoy N."/>
            <person name="Sisk P."/>
            <person name="Stolte C."/>
            <person name="Sykes S."/>
            <person name="Walk T."/>
            <person name="White J."/>
            <person name="Yandava C."/>
            <person name="Haas B."/>
            <person name="Nusbaum C."/>
            <person name="Birren B."/>
        </authorList>
    </citation>
    <scope>NUCLEOTIDE SEQUENCE</scope>
    <source>
        <strain evidence="13">R3-111a-1</strain>
    </source>
</reference>
<evidence type="ECO:0000259" key="12">
    <source>
        <dbReference type="Pfam" id="PF18018"/>
    </source>
</evidence>
<keyword evidence="15" id="KW-1185">Reference proteome</keyword>
<dbReference type="CDD" id="cd07387">
    <property type="entry name" value="MPP_PolD2_C"/>
    <property type="match status" value="1"/>
</dbReference>
<dbReference type="HOGENOM" id="CLU_021763_1_0_1"/>
<dbReference type="GO" id="GO:0043625">
    <property type="term" value="C:delta DNA polymerase complex"/>
    <property type="evidence" value="ECO:0007669"/>
    <property type="project" value="TreeGrafter"/>
</dbReference>
<proteinExistence type="inferred from homology"/>
<evidence type="ECO:0000256" key="4">
    <source>
        <dbReference type="ARBA" id="ARBA00022679"/>
    </source>
</evidence>
<protein>
    <recommendedName>
        <fullName evidence="3">DNA-directed DNA polymerase</fullName>
        <ecNumber evidence="3">2.7.7.7</ecNumber>
    </recommendedName>
</protein>
<dbReference type="Gene3D" id="2.40.50.430">
    <property type="match status" value="1"/>
</dbReference>
<dbReference type="InterPro" id="IPR024826">
    <property type="entry name" value="DNA_pol_delta/II_ssu"/>
</dbReference>
<reference evidence="13" key="3">
    <citation type="submission" date="2010-09" db="EMBL/GenBank/DDBJ databases">
        <title>Annotation of Gaeumannomyces graminis var. tritici R3-111a-1.</title>
        <authorList>
            <consortium name="The Broad Institute Genome Sequencing Platform"/>
            <person name="Ma L.-J."/>
            <person name="Dead R."/>
            <person name="Young S.K."/>
            <person name="Zeng Q."/>
            <person name="Gargeya S."/>
            <person name="Fitzgerald M."/>
            <person name="Haas B."/>
            <person name="Abouelleil A."/>
            <person name="Alvarado L."/>
            <person name="Arachchi H.M."/>
            <person name="Berlin A."/>
            <person name="Brown A."/>
            <person name="Chapman S.B."/>
            <person name="Chen Z."/>
            <person name="Dunbar C."/>
            <person name="Freedman E."/>
            <person name="Gearin G."/>
            <person name="Gellesch M."/>
            <person name="Goldberg J."/>
            <person name="Griggs A."/>
            <person name="Gujja S."/>
            <person name="Heiman D."/>
            <person name="Howarth C."/>
            <person name="Larson L."/>
            <person name="Lui A."/>
            <person name="MacDonald P.J.P."/>
            <person name="Mehta T."/>
            <person name="Montmayeur A."/>
            <person name="Murphy C."/>
            <person name="Neiman D."/>
            <person name="Pearson M."/>
            <person name="Priest M."/>
            <person name="Roberts A."/>
            <person name="Saif S."/>
            <person name="Shea T."/>
            <person name="Shenoy N."/>
            <person name="Sisk P."/>
            <person name="Stolte C."/>
            <person name="Sykes S."/>
            <person name="Yandava C."/>
            <person name="Wortman J."/>
            <person name="Nusbaum C."/>
            <person name="Birren B."/>
        </authorList>
    </citation>
    <scope>NUCLEOTIDE SEQUENCE</scope>
    <source>
        <strain evidence="13">R3-111a-1</strain>
    </source>
</reference>
<dbReference type="GO" id="GO:0006281">
    <property type="term" value="P:DNA repair"/>
    <property type="evidence" value="ECO:0007669"/>
    <property type="project" value="UniProtKB-ARBA"/>
</dbReference>
<sequence>MVKLEDVAGILLQKPSDEPPAQAALERLLSSYKPLDSFVLPKNRQYKQQYGDMYFLRLTMVRPAVEQVASAAFGDVIIGGEPAQKVERVLDVRQGELCWVTGTVYMDMPLKPNILEDVAKDRWISAPPTAQKYISEDGQDSIMLEDDSGRVRLVGDVLEGAILVTGCIIAVMGTENADGDFEVIDVRYPDLAPQPDRWALSNPPTANGKSKATKKEASEDIDMEGSSAPRGSQGKIAIVSGLNFSGTDTSYALELNLLLEYLLGEVLDPAAQGELSHISRLIIAGNSIAPEDASKSISTEGEDKKAHRKYGYDSSAYNPVPSQLLDSFLSELLPSMPITIMPGQHDPANASLPQQPVHPAMYDKSRAFIAAPGGADPGWLDSVTNPWEGEVDGWRFLGASGQNVDDVFKYVSSDDRLGMMELMCRWRCTAPTAPDTLWSYPFQDNDPFIMNQCPHLYFVGSQPEFGTKTITGPEGQSVRLVTVPTFSKSREIVLVDTETLDITLVKISAS</sequence>
<evidence type="ECO:0000256" key="2">
    <source>
        <dbReference type="ARBA" id="ARBA00006035"/>
    </source>
</evidence>